<accession>A0A5B7I978</accession>
<feature type="compositionally biased region" description="Polar residues" evidence="1">
    <location>
        <begin position="11"/>
        <end position="23"/>
    </location>
</feature>
<name>A0A5B7I978_PORTR</name>
<sequence length="140" mass="14847">MRVETDREGKNSGTLMSPQIRSVRATNAVTPAGGGEAAMPLTWRSLKVRAIMTLVPSGTALVVQGRLKHHDSIPKQGSSNVEHHLAAATAYVTRLATKPLHAPRDTRPTPSATTIVTISTRCTNTADDGMRHGSAARSSL</sequence>
<gene>
    <name evidence="2" type="ORF">E2C01_073355</name>
</gene>
<reference evidence="2 3" key="1">
    <citation type="submission" date="2019-05" db="EMBL/GenBank/DDBJ databases">
        <title>Another draft genome of Portunus trituberculatus and its Hox gene families provides insights of decapod evolution.</title>
        <authorList>
            <person name="Jeong J.-H."/>
            <person name="Song I."/>
            <person name="Kim S."/>
            <person name="Choi T."/>
            <person name="Kim D."/>
            <person name="Ryu S."/>
            <person name="Kim W."/>
        </authorList>
    </citation>
    <scope>NUCLEOTIDE SEQUENCE [LARGE SCALE GENOMIC DNA]</scope>
    <source>
        <tissue evidence="2">Muscle</tissue>
    </source>
</reference>
<feature type="compositionally biased region" description="Basic and acidic residues" evidence="1">
    <location>
        <begin position="1"/>
        <end position="10"/>
    </location>
</feature>
<dbReference type="Proteomes" id="UP000324222">
    <property type="component" value="Unassembled WGS sequence"/>
</dbReference>
<evidence type="ECO:0000256" key="1">
    <source>
        <dbReference type="SAM" id="MobiDB-lite"/>
    </source>
</evidence>
<keyword evidence="3" id="KW-1185">Reference proteome</keyword>
<protein>
    <submittedName>
        <fullName evidence="2">Uncharacterized protein</fullName>
    </submittedName>
</protein>
<dbReference type="AlphaFoldDB" id="A0A5B7I978"/>
<proteinExistence type="predicted"/>
<comment type="caution">
    <text evidence="2">The sequence shown here is derived from an EMBL/GenBank/DDBJ whole genome shotgun (WGS) entry which is preliminary data.</text>
</comment>
<feature type="region of interest" description="Disordered" evidence="1">
    <location>
        <begin position="1"/>
        <end position="23"/>
    </location>
</feature>
<organism evidence="2 3">
    <name type="scientific">Portunus trituberculatus</name>
    <name type="common">Swimming crab</name>
    <name type="synonym">Neptunus trituberculatus</name>
    <dbReference type="NCBI Taxonomy" id="210409"/>
    <lineage>
        <taxon>Eukaryota</taxon>
        <taxon>Metazoa</taxon>
        <taxon>Ecdysozoa</taxon>
        <taxon>Arthropoda</taxon>
        <taxon>Crustacea</taxon>
        <taxon>Multicrustacea</taxon>
        <taxon>Malacostraca</taxon>
        <taxon>Eumalacostraca</taxon>
        <taxon>Eucarida</taxon>
        <taxon>Decapoda</taxon>
        <taxon>Pleocyemata</taxon>
        <taxon>Brachyura</taxon>
        <taxon>Eubrachyura</taxon>
        <taxon>Portunoidea</taxon>
        <taxon>Portunidae</taxon>
        <taxon>Portuninae</taxon>
        <taxon>Portunus</taxon>
    </lineage>
</organism>
<evidence type="ECO:0000313" key="3">
    <source>
        <dbReference type="Proteomes" id="UP000324222"/>
    </source>
</evidence>
<dbReference type="EMBL" id="VSRR010049539">
    <property type="protein sequence ID" value="MPC78853.1"/>
    <property type="molecule type" value="Genomic_DNA"/>
</dbReference>
<evidence type="ECO:0000313" key="2">
    <source>
        <dbReference type="EMBL" id="MPC78853.1"/>
    </source>
</evidence>